<name>A0A0C2WB41_SERVB</name>
<dbReference type="HOGENOM" id="CLU_000288_6_3_1"/>
<feature type="repeat" description="WD" evidence="3">
    <location>
        <begin position="1078"/>
        <end position="1119"/>
    </location>
</feature>
<dbReference type="Gene3D" id="2.130.10.10">
    <property type="entry name" value="YVTN repeat-like/Quinoprotein amine dehydrogenase"/>
    <property type="match status" value="7"/>
</dbReference>
<dbReference type="PANTHER" id="PTHR19848:SF8">
    <property type="entry name" value="F-BOX AND WD REPEAT DOMAIN CONTAINING 7"/>
    <property type="match status" value="1"/>
</dbReference>
<dbReference type="SUPFAM" id="SSF50978">
    <property type="entry name" value="WD40 repeat-like"/>
    <property type="match status" value="1"/>
</dbReference>
<dbReference type="InterPro" id="IPR015943">
    <property type="entry name" value="WD40/YVTN_repeat-like_dom_sf"/>
</dbReference>
<dbReference type="InterPro" id="IPR055442">
    <property type="entry name" value="Beta-prop_EML-like_2nd"/>
</dbReference>
<dbReference type="Pfam" id="PF00400">
    <property type="entry name" value="WD40"/>
    <property type="match status" value="10"/>
</dbReference>
<dbReference type="InterPro" id="IPR036322">
    <property type="entry name" value="WD40_repeat_dom_sf"/>
</dbReference>
<evidence type="ECO:0000313" key="6">
    <source>
        <dbReference type="EMBL" id="KIM23603.1"/>
    </source>
</evidence>
<feature type="repeat" description="WD" evidence="3">
    <location>
        <begin position="817"/>
        <end position="858"/>
    </location>
</feature>
<feature type="repeat" description="WD" evidence="3">
    <location>
        <begin position="774"/>
        <end position="815"/>
    </location>
</feature>
<dbReference type="EMBL" id="KN824334">
    <property type="protein sequence ID" value="KIM23603.1"/>
    <property type="molecule type" value="Genomic_DNA"/>
</dbReference>
<dbReference type="Proteomes" id="UP000054097">
    <property type="component" value="Unassembled WGS sequence"/>
</dbReference>
<dbReference type="InterPro" id="IPR027417">
    <property type="entry name" value="P-loop_NTPase"/>
</dbReference>
<dbReference type="OrthoDB" id="538223at2759"/>
<evidence type="ECO:0000256" key="3">
    <source>
        <dbReference type="PROSITE-ProRule" id="PRU00221"/>
    </source>
</evidence>
<feature type="repeat" description="WD" evidence="3">
    <location>
        <begin position="1035"/>
        <end position="1076"/>
    </location>
</feature>
<gene>
    <name evidence="6" type="ORF">M408DRAFT_252169</name>
</gene>
<evidence type="ECO:0000256" key="1">
    <source>
        <dbReference type="ARBA" id="ARBA00022574"/>
    </source>
</evidence>
<dbReference type="CDD" id="cd00200">
    <property type="entry name" value="WD40"/>
    <property type="match status" value="2"/>
</dbReference>
<feature type="repeat" description="WD" evidence="3">
    <location>
        <begin position="602"/>
        <end position="643"/>
    </location>
</feature>
<dbReference type="InterPro" id="IPR056884">
    <property type="entry name" value="NPHP3-like_N"/>
</dbReference>
<feature type="repeat" description="WD" evidence="3">
    <location>
        <begin position="559"/>
        <end position="600"/>
    </location>
</feature>
<dbReference type="SUPFAM" id="SSF50998">
    <property type="entry name" value="Quinoprotein alcohol dehydrogenase-like"/>
    <property type="match status" value="1"/>
</dbReference>
<dbReference type="Pfam" id="PF24883">
    <property type="entry name" value="NPHP3_N"/>
    <property type="match status" value="1"/>
</dbReference>
<dbReference type="InterPro" id="IPR011047">
    <property type="entry name" value="Quinoprotein_ADH-like_sf"/>
</dbReference>
<feature type="repeat" description="WD" evidence="3">
    <location>
        <begin position="949"/>
        <end position="990"/>
    </location>
</feature>
<dbReference type="PANTHER" id="PTHR19848">
    <property type="entry name" value="WD40 REPEAT PROTEIN"/>
    <property type="match status" value="1"/>
</dbReference>
<feature type="repeat" description="WD" evidence="3">
    <location>
        <begin position="645"/>
        <end position="686"/>
    </location>
</feature>
<dbReference type="PRINTS" id="PR00320">
    <property type="entry name" value="GPROTEINBRPT"/>
</dbReference>
<proteinExistence type="predicted"/>
<reference evidence="7" key="2">
    <citation type="submission" date="2015-01" db="EMBL/GenBank/DDBJ databases">
        <title>Evolutionary Origins and Diversification of the Mycorrhizal Mutualists.</title>
        <authorList>
            <consortium name="DOE Joint Genome Institute"/>
            <consortium name="Mycorrhizal Genomics Consortium"/>
            <person name="Kohler A."/>
            <person name="Kuo A."/>
            <person name="Nagy L.G."/>
            <person name="Floudas D."/>
            <person name="Copeland A."/>
            <person name="Barry K.W."/>
            <person name="Cichocki N."/>
            <person name="Veneault-Fourrey C."/>
            <person name="LaButti K."/>
            <person name="Lindquist E.A."/>
            <person name="Lipzen A."/>
            <person name="Lundell T."/>
            <person name="Morin E."/>
            <person name="Murat C."/>
            <person name="Riley R."/>
            <person name="Ohm R."/>
            <person name="Sun H."/>
            <person name="Tunlid A."/>
            <person name="Henrissat B."/>
            <person name="Grigoriev I.V."/>
            <person name="Hibbett D.S."/>
            <person name="Martin F."/>
        </authorList>
    </citation>
    <scope>NUCLEOTIDE SEQUENCE [LARGE SCALE GENOMIC DNA]</scope>
    <source>
        <strain evidence="7">MAFF 305830</strain>
    </source>
</reference>
<dbReference type="PROSITE" id="PS50082">
    <property type="entry name" value="WD_REPEATS_2"/>
    <property type="match status" value="14"/>
</dbReference>
<dbReference type="SUPFAM" id="SSF52540">
    <property type="entry name" value="P-loop containing nucleoside triphosphate hydrolases"/>
    <property type="match status" value="1"/>
</dbReference>
<reference evidence="6 7" key="1">
    <citation type="submission" date="2014-04" db="EMBL/GenBank/DDBJ databases">
        <authorList>
            <consortium name="DOE Joint Genome Institute"/>
            <person name="Kuo A."/>
            <person name="Zuccaro A."/>
            <person name="Kohler A."/>
            <person name="Nagy L.G."/>
            <person name="Floudas D."/>
            <person name="Copeland A."/>
            <person name="Barry K.W."/>
            <person name="Cichocki N."/>
            <person name="Veneault-Fourrey C."/>
            <person name="LaButti K."/>
            <person name="Lindquist E.A."/>
            <person name="Lipzen A."/>
            <person name="Lundell T."/>
            <person name="Morin E."/>
            <person name="Murat C."/>
            <person name="Sun H."/>
            <person name="Tunlid A."/>
            <person name="Henrissat B."/>
            <person name="Grigoriev I.V."/>
            <person name="Hibbett D.S."/>
            <person name="Martin F."/>
            <person name="Nordberg H.P."/>
            <person name="Cantor M.N."/>
            <person name="Hua S.X."/>
        </authorList>
    </citation>
    <scope>NUCLEOTIDE SEQUENCE [LARGE SCALE GENOMIC DNA]</scope>
    <source>
        <strain evidence="6 7">MAFF 305830</strain>
    </source>
</reference>
<dbReference type="InterPro" id="IPR020472">
    <property type="entry name" value="WD40_PAC1"/>
</dbReference>
<evidence type="ECO:0000313" key="7">
    <source>
        <dbReference type="Proteomes" id="UP000054097"/>
    </source>
</evidence>
<dbReference type="SMART" id="SM00320">
    <property type="entry name" value="WD40"/>
    <property type="match status" value="14"/>
</dbReference>
<feature type="domain" description="Nephrocystin 3-like N-terminal" evidence="5">
    <location>
        <begin position="6"/>
        <end position="175"/>
    </location>
</feature>
<keyword evidence="7" id="KW-1185">Reference proteome</keyword>
<dbReference type="PROSITE" id="PS50294">
    <property type="entry name" value="WD_REPEATS_REGION"/>
    <property type="match status" value="14"/>
</dbReference>
<dbReference type="PROSITE" id="PS00678">
    <property type="entry name" value="WD_REPEATS_1"/>
    <property type="match status" value="11"/>
</dbReference>
<feature type="repeat" description="WD" evidence="3">
    <location>
        <begin position="1121"/>
        <end position="1153"/>
    </location>
</feature>
<accession>A0A0C2WB41</accession>
<feature type="repeat" description="WD" evidence="3">
    <location>
        <begin position="992"/>
        <end position="1033"/>
    </location>
</feature>
<feature type="repeat" description="WD" evidence="3">
    <location>
        <begin position="731"/>
        <end position="765"/>
    </location>
</feature>
<dbReference type="Gene3D" id="3.40.50.300">
    <property type="entry name" value="P-loop containing nucleotide triphosphate hydrolases"/>
    <property type="match status" value="1"/>
</dbReference>
<evidence type="ECO:0000259" key="4">
    <source>
        <dbReference type="Pfam" id="PF23414"/>
    </source>
</evidence>
<evidence type="ECO:0000259" key="5">
    <source>
        <dbReference type="Pfam" id="PF24883"/>
    </source>
</evidence>
<dbReference type="AlphaFoldDB" id="A0A0C2WB41"/>
<sequence length="1232" mass="135482">MKGTRTAILNKIHDWAADLDAPNILWLKGHPGVGKSAIAAEVVDQLATLGRLGSSFFFQRQKAAELTPHALWRTVSYNLARRHPLVRKAVLLKLEEEVISPGTPNLEGLFLHFIREPLMGSTGIPNSRLPIIVIDALDECGGLEGQQSVYRKGLMKTLRNWSELPTKFKLIVTSRGENDIERLFSTTRHHLIEILAGDTVDAQSSEDIKMFLIEELQSIAAQYHLSLPQTNWPDAQIIDLLVIRAAGLFIWAQTVTRFISLGQPKRRLNQVLEGKAKGSIDSLYDQILGTFFSSEEDMQDFHTVVGAIILMKAPLTLTSLAHLLSMDESDVEHICIRLQSVLEYHNHLHFYHQSFVDFLLDHDRCTLGFAIEPDRENRHLALACLRVLNNELRFNLCRVESSHFRNVDIPDLTSRAEKFIPPHLLYSSLWWTRHLSETAFDTEIFERVQCFMHEQFLFWLEVLSISQQMNLGSQTLSSLINWIQPHDDRGTIDLAKDMQKFVVTFAAAISQSVTHIYISALPFSPPVSAVRNHYKPKYPRTLMIQSGGLTHWPALLHVLMGHTDEVTSAVISSDGKRIFSGSRDNTIRIWDAETGEVVVVPLKGHSDRIKSTSFSLDGKRVVSGSDDRTIRVWDIETGETITGPLEGHTKEITSVAISPDGKRIVSGSKDTTVRVWDAKTGAIITSPLKSHTSWVSSVAFSPDGRRIVSGSWDETIRVWDAETGAVITGPLKIHDGVVNSVAFSPDGKFIASGSSDKTIQVYDTEIGAVATGSLKGHTDEIFSIAFSRDGKRIVSGSNDTTIRVWDTRTGAVVIGPLKGHNNRVTSIAFSLDGRRIISGSWDKTIQVWDVETAAIVSGPLDGHIDGVTSVAISPDGKHIASGSWDRTIRVWSAEAGAAVTGPLEGHSDWIKSVAFSPDGKRIVSGSSDETIRVWDVNTGAILTGPLEDTSSLVNSVNSVAFSPDGERIISGSEDGKIRLWDVKTGVILLVFLDGHSREVTSVIFSPDGKRIASGSKDKTIRVWDVDTGATVAGPLEDHSDWVKSVAFSPDGERIVSGSNDKTIRVWDIKAGTVLIGPLLGHNGAIRSVAFSPDGKWIVSGSSDTIVRVWDVETGALVTGPLEGHNSDVNSVAFSPDGRHIISGSSDGVIRQWNCLPYETQDSSPCPPEFSPSSRMVDGWVLGPKSELLFWVPPMLRPGLCWPTNTLVITRDIVTRLQLKNFVSGNAWGLCKA</sequence>
<feature type="repeat" description="WD" evidence="3">
    <location>
        <begin position="688"/>
        <end position="729"/>
    </location>
</feature>
<organism evidence="6 7">
    <name type="scientific">Serendipita vermifera MAFF 305830</name>
    <dbReference type="NCBI Taxonomy" id="933852"/>
    <lineage>
        <taxon>Eukaryota</taxon>
        <taxon>Fungi</taxon>
        <taxon>Dikarya</taxon>
        <taxon>Basidiomycota</taxon>
        <taxon>Agaricomycotina</taxon>
        <taxon>Agaricomycetes</taxon>
        <taxon>Sebacinales</taxon>
        <taxon>Serendipitaceae</taxon>
        <taxon>Serendipita</taxon>
    </lineage>
</organism>
<keyword evidence="1 3" id="KW-0853">WD repeat</keyword>
<feature type="repeat" description="WD" evidence="3">
    <location>
        <begin position="903"/>
        <end position="944"/>
    </location>
</feature>
<keyword evidence="2" id="KW-0677">Repeat</keyword>
<evidence type="ECO:0000256" key="2">
    <source>
        <dbReference type="ARBA" id="ARBA00022737"/>
    </source>
</evidence>
<protein>
    <submittedName>
        <fullName evidence="6">Uncharacterized protein</fullName>
    </submittedName>
</protein>
<feature type="domain" description="EML-like second beta-propeller" evidence="4">
    <location>
        <begin position="654"/>
        <end position="811"/>
    </location>
</feature>
<dbReference type="InterPro" id="IPR019775">
    <property type="entry name" value="WD40_repeat_CS"/>
</dbReference>
<dbReference type="STRING" id="933852.A0A0C2WB41"/>
<dbReference type="Pfam" id="PF23414">
    <property type="entry name" value="Beta-prop_EML_2"/>
    <property type="match status" value="1"/>
</dbReference>
<dbReference type="InterPro" id="IPR001680">
    <property type="entry name" value="WD40_rpt"/>
</dbReference>
<feature type="repeat" description="WD" evidence="3">
    <location>
        <begin position="860"/>
        <end position="901"/>
    </location>
</feature>